<evidence type="ECO:0000313" key="2">
    <source>
        <dbReference type="Proteomes" id="UP000485058"/>
    </source>
</evidence>
<gene>
    <name evidence="1" type="ORF">HaLaN_12186</name>
</gene>
<sequence>MWTKCARFIKPEAQPLLFISAQACSERAVTGSLLLGFLARDFITLHVADPLDLHGQPVYTDIPVYAAAIPNLSCRNLYLQLCRGLPGVAISVMFLRPKPAGPPAELPRMGSREQYYREGGITRQAQAIKTWLALVKPQLKALSQVSSRPSSLASYRRFADTVLATYDAMWAEVSKPPGAVHLG</sequence>
<dbReference type="Proteomes" id="UP000485058">
    <property type="component" value="Unassembled WGS sequence"/>
</dbReference>
<name>A0A699ZJG6_HAELA</name>
<protein>
    <submittedName>
        <fullName evidence="1">Uncharacterized protein</fullName>
    </submittedName>
</protein>
<comment type="caution">
    <text evidence="1">The sequence shown here is derived from an EMBL/GenBank/DDBJ whole genome shotgun (WGS) entry which is preliminary data.</text>
</comment>
<organism evidence="1 2">
    <name type="scientific">Haematococcus lacustris</name>
    <name type="common">Green alga</name>
    <name type="synonym">Haematococcus pluvialis</name>
    <dbReference type="NCBI Taxonomy" id="44745"/>
    <lineage>
        <taxon>Eukaryota</taxon>
        <taxon>Viridiplantae</taxon>
        <taxon>Chlorophyta</taxon>
        <taxon>core chlorophytes</taxon>
        <taxon>Chlorophyceae</taxon>
        <taxon>CS clade</taxon>
        <taxon>Chlamydomonadales</taxon>
        <taxon>Haematococcaceae</taxon>
        <taxon>Haematococcus</taxon>
    </lineage>
</organism>
<reference evidence="1 2" key="1">
    <citation type="submission" date="2020-02" db="EMBL/GenBank/DDBJ databases">
        <title>Draft genome sequence of Haematococcus lacustris strain NIES-144.</title>
        <authorList>
            <person name="Morimoto D."/>
            <person name="Nakagawa S."/>
            <person name="Yoshida T."/>
            <person name="Sawayama S."/>
        </authorList>
    </citation>
    <scope>NUCLEOTIDE SEQUENCE [LARGE SCALE GENOMIC DNA]</scope>
    <source>
        <strain evidence="1 2">NIES-144</strain>
    </source>
</reference>
<dbReference type="PROSITE" id="PS51257">
    <property type="entry name" value="PROKAR_LIPOPROTEIN"/>
    <property type="match status" value="1"/>
</dbReference>
<dbReference type="AlphaFoldDB" id="A0A699ZJG6"/>
<keyword evidence="2" id="KW-1185">Reference proteome</keyword>
<proteinExistence type="predicted"/>
<dbReference type="EMBL" id="BLLF01000913">
    <property type="protein sequence ID" value="GFH15872.1"/>
    <property type="molecule type" value="Genomic_DNA"/>
</dbReference>
<accession>A0A699ZJG6</accession>
<evidence type="ECO:0000313" key="1">
    <source>
        <dbReference type="EMBL" id="GFH15872.1"/>
    </source>
</evidence>